<keyword evidence="6" id="KW-1185">Reference proteome</keyword>
<dbReference type="OrthoDB" id="9804926at2"/>
<dbReference type="GO" id="GO:0006508">
    <property type="term" value="P:proteolysis"/>
    <property type="evidence" value="ECO:0007669"/>
    <property type="project" value="UniProtKB-KW"/>
</dbReference>
<proteinExistence type="predicted"/>
<keyword evidence="3" id="KW-0378">Hydrolase</keyword>
<dbReference type="InterPro" id="IPR006433">
    <property type="entry name" value="Prohead_protease"/>
</dbReference>
<gene>
    <name evidence="5" type="ORF">CH341_11400</name>
</gene>
<evidence type="ECO:0000313" key="5">
    <source>
        <dbReference type="EMBL" id="RAI43976.1"/>
    </source>
</evidence>
<dbReference type="InterPro" id="IPR054613">
    <property type="entry name" value="Peptidase_S78_dom"/>
</dbReference>
<evidence type="ECO:0000259" key="4">
    <source>
        <dbReference type="Pfam" id="PF04586"/>
    </source>
</evidence>
<accession>A0A327L0G3</accession>
<name>A0A327L0G3_9BRAD</name>
<feature type="domain" description="Prohead serine protease" evidence="4">
    <location>
        <begin position="6"/>
        <end position="145"/>
    </location>
</feature>
<evidence type="ECO:0000256" key="1">
    <source>
        <dbReference type="ARBA" id="ARBA00022612"/>
    </source>
</evidence>
<dbReference type="Pfam" id="PF04586">
    <property type="entry name" value="Peptidase_S78"/>
    <property type="match status" value="1"/>
</dbReference>
<dbReference type="NCBIfam" id="TIGR01543">
    <property type="entry name" value="proheadase_HK97"/>
    <property type="match status" value="1"/>
</dbReference>
<dbReference type="RefSeq" id="WP_111419162.1">
    <property type="nucleotide sequence ID" value="NZ_NPEX01000062.1"/>
</dbReference>
<sequence>MTNRFEVKASLAVDDAGTIAGLAWPFGTPDRVGDMIEPGAFKGASAPLPMLAFHNPSAPVGTWNSITEKADGLHVSGRLLVDDVERAREVRALVRAGAITGLSIGFSTRKAITRKGGGRTIKSLDLVEISLVTIPMHPGARVSGVKSAEAAIALAEAINRAAAALKVRN</sequence>
<keyword evidence="1" id="KW-1188">Viral release from host cell</keyword>
<dbReference type="SUPFAM" id="SSF50789">
    <property type="entry name" value="Herpes virus serine proteinase, assemblin"/>
    <property type="match status" value="1"/>
</dbReference>
<protein>
    <submittedName>
        <fullName evidence="5">Peptidase U35</fullName>
    </submittedName>
</protein>
<evidence type="ECO:0000256" key="2">
    <source>
        <dbReference type="ARBA" id="ARBA00022670"/>
    </source>
</evidence>
<dbReference type="Proteomes" id="UP000249130">
    <property type="component" value="Unassembled WGS sequence"/>
</dbReference>
<evidence type="ECO:0000256" key="3">
    <source>
        <dbReference type="ARBA" id="ARBA00022801"/>
    </source>
</evidence>
<dbReference type="EMBL" id="NPEX01000062">
    <property type="protein sequence ID" value="RAI43976.1"/>
    <property type="molecule type" value="Genomic_DNA"/>
</dbReference>
<dbReference type="GO" id="GO:0008233">
    <property type="term" value="F:peptidase activity"/>
    <property type="evidence" value="ECO:0007669"/>
    <property type="project" value="UniProtKB-KW"/>
</dbReference>
<dbReference type="AlphaFoldDB" id="A0A327L0G3"/>
<organism evidence="5 6">
    <name type="scientific">Rhodoplanes roseus</name>
    <dbReference type="NCBI Taxonomy" id="29409"/>
    <lineage>
        <taxon>Bacteria</taxon>
        <taxon>Pseudomonadati</taxon>
        <taxon>Pseudomonadota</taxon>
        <taxon>Alphaproteobacteria</taxon>
        <taxon>Hyphomicrobiales</taxon>
        <taxon>Nitrobacteraceae</taxon>
        <taxon>Rhodoplanes</taxon>
    </lineage>
</organism>
<reference evidence="5 6" key="1">
    <citation type="submission" date="2017-07" db="EMBL/GenBank/DDBJ databases">
        <title>Draft Genome Sequences of Select Purple Nonsulfur Bacteria.</title>
        <authorList>
            <person name="Lasarre B."/>
            <person name="Mckinlay J.B."/>
        </authorList>
    </citation>
    <scope>NUCLEOTIDE SEQUENCE [LARGE SCALE GENOMIC DNA]</scope>
    <source>
        <strain evidence="5 6">DSM 5909</strain>
    </source>
</reference>
<keyword evidence="2" id="KW-0645">Protease</keyword>
<evidence type="ECO:0000313" key="6">
    <source>
        <dbReference type="Proteomes" id="UP000249130"/>
    </source>
</evidence>
<comment type="caution">
    <text evidence="5">The sequence shown here is derived from an EMBL/GenBank/DDBJ whole genome shotgun (WGS) entry which is preliminary data.</text>
</comment>